<proteinExistence type="predicted"/>
<gene>
    <name evidence="2" type="primary">ATP8</name>
</gene>
<keyword evidence="1" id="KW-1133">Transmembrane helix</keyword>
<sequence>MPHVMPMNWVYFYFFIWFILMNFIFMFYFYFDTNKKFLFFNSLNLTLKF</sequence>
<keyword evidence="2" id="KW-0496">Mitochondrion</keyword>
<name>A0A8F7PUR1_9ARAC</name>
<reference evidence="2" key="1">
    <citation type="submission" date="2021-04" db="EMBL/GenBank/DDBJ databases">
        <title>The complete mitochondrial genome of Bisetocreagris titanium (Arachnida: Pseudoscorpiones: Neobisiidae).</title>
        <authorList>
            <person name="Zhao H."/>
            <person name="Chen H."/>
            <person name="Li Y."/>
        </authorList>
    </citation>
    <scope>NUCLEOTIDE SEQUENCE</scope>
</reference>
<accession>A0A8F7PUR1</accession>
<protein>
    <submittedName>
        <fullName evidence="2">ATP synthase F0 subunit 8</fullName>
    </submittedName>
</protein>
<dbReference type="EMBL" id="MZ029090">
    <property type="protein sequence ID" value="QXV86732.1"/>
    <property type="molecule type" value="Genomic_DNA"/>
</dbReference>
<evidence type="ECO:0000313" key="2">
    <source>
        <dbReference type="EMBL" id="QXV86732.1"/>
    </source>
</evidence>
<feature type="transmembrane region" description="Helical" evidence="1">
    <location>
        <begin position="12"/>
        <end position="31"/>
    </location>
</feature>
<organism evidence="2">
    <name type="scientific">Bisetocreagris titanium</name>
    <dbReference type="NCBI Taxonomy" id="2836860"/>
    <lineage>
        <taxon>Eukaryota</taxon>
        <taxon>Metazoa</taxon>
        <taxon>Ecdysozoa</taxon>
        <taxon>Arthropoda</taxon>
        <taxon>Chelicerata</taxon>
        <taxon>Arachnida</taxon>
        <taxon>Pseudoscorpiones</taxon>
        <taxon>Neobisioidea</taxon>
        <taxon>Neobisiidae</taxon>
        <taxon>Bisetocreagris</taxon>
    </lineage>
</organism>
<keyword evidence="1" id="KW-0472">Membrane</keyword>
<evidence type="ECO:0000256" key="1">
    <source>
        <dbReference type="SAM" id="Phobius"/>
    </source>
</evidence>
<dbReference type="AlphaFoldDB" id="A0A8F7PUR1"/>
<keyword evidence="1" id="KW-0812">Transmembrane</keyword>
<geneLocation type="mitochondrion" evidence="2"/>